<organism evidence="1 2">
    <name type="scientific">Choristoneura fumiferana</name>
    <name type="common">Spruce budworm moth</name>
    <name type="synonym">Archips fumiferana</name>
    <dbReference type="NCBI Taxonomy" id="7141"/>
    <lineage>
        <taxon>Eukaryota</taxon>
        <taxon>Metazoa</taxon>
        <taxon>Ecdysozoa</taxon>
        <taxon>Arthropoda</taxon>
        <taxon>Hexapoda</taxon>
        <taxon>Insecta</taxon>
        <taxon>Pterygota</taxon>
        <taxon>Neoptera</taxon>
        <taxon>Endopterygota</taxon>
        <taxon>Lepidoptera</taxon>
        <taxon>Glossata</taxon>
        <taxon>Ditrysia</taxon>
        <taxon>Tortricoidea</taxon>
        <taxon>Tortricidae</taxon>
        <taxon>Tortricinae</taxon>
        <taxon>Choristoneura</taxon>
    </lineage>
</organism>
<sequence>MEPRAQMHHTLPTKHRTEATYRSCSQSLPLDILMTMLDLAAGKRYPNKRDQKKAASLASAASESRKMLLTQEALIVGVRKCGTRALLEMLYLHPMVQKASGEVHFFDRDENYALGLEWYRSKMPLSFKGQITIEKSPSYFVTPEVPERVRAMNSSVRLLLIVREPVTRAISDYTQLRSRATPSAPAHAMMPSHPAPDAAKPFEHLALSPDGSINIAYRYTHHLCSTYVFIEPTHQSNDIYPRSFLPQPFGRQEGARKDTPPQKKHKKHKHKKHKRRKLENEYDSDTSIDVSYEDAVDKPFKTKLKVGKDLPGTSAADLLKAQTMKSSSDSRRSMPGSSSSTPPKVVTKKKKKGRESGTSSEEERWLDAIKSGKLEEVDEELKKIKPKDPKMMTARQRAMYERGTDKDTSPGGEVLLALPSGYKEKVMTAEAIQKAAIKSQKRKQLADEKREKDKKKTMDRLLKKQDSKNLKNAQRGRPAKRQEPTMVYKNSVTEISLSLPPGLPFPLKAMPPREAPKPIKCGLQDFTVRVWECHRAIAELVPLVLKEIKEKLIIDKGVIFNPNVRSRSHQYNNGMMHIPQLDDAFRRVATPARRPADDTSIDITNALCTTNHDDRHDAHNTVLDFDEKTSLFAVYDGHGGAEVATYCSNNLPDYIKNTDAYKNGDLAKALEDAFLGFDAKIATYEVMAVLKELAGQINHPPGPSDNEESESEDENVSTSEPQEATKEPMEVDKSTTPDSSGDNCTQPNQSGDAKPSVASNGSGDACNGEVTDSKQSVGEESNITSSNGSVSPVKGKNKAKLWPASSIDKPVPERPKKSKLRRAAAAVYETLLRQAAEEDDDESDSNDETFEGGEIKSSDEENVNGVEDSSNDGEGDEEEEEDYEAESSDEDIDEDLSMTEEPGNDSNDLYVANAGDSRCIICREGKAIDMSIDHKPEDAPELERITKAGGKVSNDGRINGGLNLSRAIGDHSYKQNKDLDAKEQMVTALPDVKTLTIDPTKDQFMVLACDGIWNFMSSQDVCDFILPRLAEGRERLSQICEEVFDHCLAPGTMGDGTGCDNMTAIIVRFKDGLVAEVAQASADGSKKRSAEELGEDQQESKRLKIDDPLSSSQVTSSVQNQNRIVKMEGLTQNEKIIWSCWDEKSPRDVVREAAAKGSHINLAVKYLMHKNSWNEATAKEWFMAENFLCWNSQHH</sequence>
<reference evidence="1 2" key="1">
    <citation type="journal article" date="2022" name="Genome Biol. Evol.">
        <title>The Spruce Budworm Genome: Reconstructing the Evolutionary History of Antifreeze Proteins.</title>
        <authorList>
            <person name="Beliveau C."/>
            <person name="Gagne P."/>
            <person name="Picq S."/>
            <person name="Vernygora O."/>
            <person name="Keeling C.I."/>
            <person name="Pinkney K."/>
            <person name="Doucet D."/>
            <person name="Wen F."/>
            <person name="Johnston J.S."/>
            <person name="Maaroufi H."/>
            <person name="Boyle B."/>
            <person name="Laroche J."/>
            <person name="Dewar K."/>
            <person name="Juretic N."/>
            <person name="Blackburn G."/>
            <person name="Nisole A."/>
            <person name="Brunet B."/>
            <person name="Brandao M."/>
            <person name="Lumley L."/>
            <person name="Duan J."/>
            <person name="Quan G."/>
            <person name="Lucarotti C.J."/>
            <person name="Roe A.D."/>
            <person name="Sperling F.A.H."/>
            <person name="Levesque R.C."/>
            <person name="Cusson M."/>
        </authorList>
    </citation>
    <scope>NUCLEOTIDE SEQUENCE [LARGE SCALE GENOMIC DNA]</scope>
    <source>
        <strain evidence="1">Glfc:IPQL:Cfum</strain>
    </source>
</reference>
<dbReference type="Proteomes" id="UP001064048">
    <property type="component" value="Chromosome 5"/>
</dbReference>
<proteinExistence type="predicted"/>
<dbReference type="EMBL" id="CM046105">
    <property type="protein sequence ID" value="KAI8434856.1"/>
    <property type="molecule type" value="Genomic_DNA"/>
</dbReference>
<evidence type="ECO:0000313" key="1">
    <source>
        <dbReference type="EMBL" id="KAI8434856.1"/>
    </source>
</evidence>
<evidence type="ECO:0000313" key="2">
    <source>
        <dbReference type="Proteomes" id="UP001064048"/>
    </source>
</evidence>
<protein>
    <submittedName>
        <fullName evidence="1">Uncharacterized protein</fullName>
    </submittedName>
</protein>
<gene>
    <name evidence="1" type="ORF">MSG28_003347</name>
</gene>
<name>A0ACC0KF64_CHOFU</name>
<accession>A0ACC0KF64</accession>
<comment type="caution">
    <text evidence="1">The sequence shown here is derived from an EMBL/GenBank/DDBJ whole genome shotgun (WGS) entry which is preliminary data.</text>
</comment>
<keyword evidence="2" id="KW-1185">Reference proteome</keyword>